<sequence length="168" mass="17795">MVKEARHITVRIGADARHVGDVKRVQVVPSAGRDQLAHVLAQVSVLEDLPARLDVDAVAQVRAARVPDLEALFDAADGTPRPEESALVIVARLVKLLAHEADELILVLAENPVHGRESGGGASSASGPRRSVCQPLGRIHPVFLNVLWRRTAPDASLASSVLIPASEG</sequence>
<accession>W3X7W5</accession>
<dbReference type="EMBL" id="KI912112">
    <property type="protein sequence ID" value="ETS81246.1"/>
    <property type="molecule type" value="Genomic_DNA"/>
</dbReference>
<dbReference type="KEGG" id="pfy:PFICI_06248"/>
<name>W3X7W5_PESFW</name>
<keyword evidence="2" id="KW-1185">Reference proteome</keyword>
<proteinExistence type="predicted"/>
<organism evidence="1 2">
    <name type="scientific">Pestalotiopsis fici (strain W106-1 / CGMCC3.15140)</name>
    <dbReference type="NCBI Taxonomy" id="1229662"/>
    <lineage>
        <taxon>Eukaryota</taxon>
        <taxon>Fungi</taxon>
        <taxon>Dikarya</taxon>
        <taxon>Ascomycota</taxon>
        <taxon>Pezizomycotina</taxon>
        <taxon>Sordariomycetes</taxon>
        <taxon>Xylariomycetidae</taxon>
        <taxon>Amphisphaeriales</taxon>
        <taxon>Sporocadaceae</taxon>
        <taxon>Pestalotiopsis</taxon>
    </lineage>
</organism>
<reference evidence="2" key="1">
    <citation type="journal article" date="2015" name="BMC Genomics">
        <title>Genomic and transcriptomic analysis of the endophytic fungus Pestalotiopsis fici reveals its lifestyle and high potential for synthesis of natural products.</title>
        <authorList>
            <person name="Wang X."/>
            <person name="Zhang X."/>
            <person name="Liu L."/>
            <person name="Xiang M."/>
            <person name="Wang W."/>
            <person name="Sun X."/>
            <person name="Che Y."/>
            <person name="Guo L."/>
            <person name="Liu G."/>
            <person name="Guo L."/>
            <person name="Wang C."/>
            <person name="Yin W.B."/>
            <person name="Stadler M."/>
            <person name="Zhang X."/>
            <person name="Liu X."/>
        </authorList>
    </citation>
    <scope>NUCLEOTIDE SEQUENCE [LARGE SCALE GENOMIC DNA]</scope>
    <source>
        <strain evidence="2">W106-1 / CGMCC3.15140</strain>
    </source>
</reference>
<dbReference type="RefSeq" id="XP_007833020.1">
    <property type="nucleotide sequence ID" value="XM_007834829.1"/>
</dbReference>
<dbReference type="AlphaFoldDB" id="W3X7W5"/>
<gene>
    <name evidence="1" type="ORF">PFICI_06248</name>
</gene>
<dbReference type="Proteomes" id="UP000030651">
    <property type="component" value="Unassembled WGS sequence"/>
</dbReference>
<evidence type="ECO:0000313" key="1">
    <source>
        <dbReference type="EMBL" id="ETS81246.1"/>
    </source>
</evidence>
<evidence type="ECO:0000313" key="2">
    <source>
        <dbReference type="Proteomes" id="UP000030651"/>
    </source>
</evidence>
<dbReference type="InParanoid" id="W3X7W5"/>
<dbReference type="HOGENOM" id="CLU_1587080_0_0_1"/>
<protein>
    <submittedName>
        <fullName evidence="1">Uncharacterized protein</fullName>
    </submittedName>
</protein>
<dbReference type="GeneID" id="19271261"/>